<evidence type="ECO:0000256" key="1">
    <source>
        <dbReference type="SAM" id="MobiDB-lite"/>
    </source>
</evidence>
<sequence length="167" mass="19193">MGIYRNNGESLVIVIEYLEKSMSRDLLYKFPDNSAFDFDYAQSSIWSPLLPPPLHSDQVNSLSCGPSVSRKLSYDEDHSVGLLENTMKMKRKFTNAVFNNLHKYQKMNKRKRKSMEFSSVPSSHQLTPTSSTPRKGWAKVLKAASKHFKKKNKKREIPLPTHISPTF</sequence>
<protein>
    <submittedName>
        <fullName evidence="2">Uncharacterized protein</fullName>
    </submittedName>
</protein>
<organism evidence="2 3">
    <name type="scientific">Abeliophyllum distichum</name>
    <dbReference type="NCBI Taxonomy" id="126358"/>
    <lineage>
        <taxon>Eukaryota</taxon>
        <taxon>Viridiplantae</taxon>
        <taxon>Streptophyta</taxon>
        <taxon>Embryophyta</taxon>
        <taxon>Tracheophyta</taxon>
        <taxon>Spermatophyta</taxon>
        <taxon>Magnoliopsida</taxon>
        <taxon>eudicotyledons</taxon>
        <taxon>Gunneridae</taxon>
        <taxon>Pentapetalae</taxon>
        <taxon>asterids</taxon>
        <taxon>lamiids</taxon>
        <taxon>Lamiales</taxon>
        <taxon>Oleaceae</taxon>
        <taxon>Forsythieae</taxon>
        <taxon>Abeliophyllum</taxon>
    </lineage>
</organism>
<feature type="compositionally biased region" description="Polar residues" evidence="1">
    <location>
        <begin position="116"/>
        <end position="133"/>
    </location>
</feature>
<evidence type="ECO:0000313" key="3">
    <source>
        <dbReference type="Proteomes" id="UP001604336"/>
    </source>
</evidence>
<dbReference type="EMBL" id="JBFOLK010000013">
    <property type="protein sequence ID" value="KAL2464896.1"/>
    <property type="molecule type" value="Genomic_DNA"/>
</dbReference>
<proteinExistence type="predicted"/>
<reference evidence="3" key="1">
    <citation type="submission" date="2024-07" db="EMBL/GenBank/DDBJ databases">
        <title>Two chromosome-level genome assemblies of Korean endemic species Abeliophyllum distichum and Forsythia ovata (Oleaceae).</title>
        <authorList>
            <person name="Jang H."/>
        </authorList>
    </citation>
    <scope>NUCLEOTIDE SEQUENCE [LARGE SCALE GENOMIC DNA]</scope>
</reference>
<feature type="region of interest" description="Disordered" evidence="1">
    <location>
        <begin position="148"/>
        <end position="167"/>
    </location>
</feature>
<dbReference type="AlphaFoldDB" id="A0ABD1PLW3"/>
<dbReference type="PANTHER" id="PTHR34287:SF4">
    <property type="entry name" value="OS04G0504200 PROTEIN"/>
    <property type="match status" value="1"/>
</dbReference>
<name>A0ABD1PLW3_9LAMI</name>
<accession>A0ABD1PLW3</accession>
<keyword evidence="3" id="KW-1185">Reference proteome</keyword>
<feature type="region of interest" description="Disordered" evidence="1">
    <location>
        <begin position="109"/>
        <end position="137"/>
    </location>
</feature>
<dbReference type="Proteomes" id="UP001604336">
    <property type="component" value="Unassembled WGS sequence"/>
</dbReference>
<evidence type="ECO:0000313" key="2">
    <source>
        <dbReference type="EMBL" id="KAL2464896.1"/>
    </source>
</evidence>
<comment type="caution">
    <text evidence="2">The sequence shown here is derived from an EMBL/GenBank/DDBJ whole genome shotgun (WGS) entry which is preliminary data.</text>
</comment>
<gene>
    <name evidence="2" type="ORF">Adt_40747</name>
</gene>
<dbReference type="PANTHER" id="PTHR34287">
    <property type="entry name" value="OS06G0551500 PROTEIN-RELATED"/>
    <property type="match status" value="1"/>
</dbReference>